<comment type="catalytic activity">
    <reaction evidence="1">
        <text>ATP + protein L-histidine = ADP + protein N-phospho-L-histidine.</text>
        <dbReference type="EC" id="2.7.13.3"/>
    </reaction>
</comment>
<name>A0A848HNW1_9BURK</name>
<dbReference type="PRINTS" id="PR00344">
    <property type="entry name" value="BCTRLSENSOR"/>
</dbReference>
<feature type="transmembrane region" description="Helical" evidence="3">
    <location>
        <begin position="50"/>
        <end position="69"/>
    </location>
</feature>
<gene>
    <name evidence="5" type="ORF">HHL21_17625</name>
</gene>
<dbReference type="SMART" id="SM00387">
    <property type="entry name" value="HATPase_c"/>
    <property type="match status" value="1"/>
</dbReference>
<dbReference type="Proteomes" id="UP000583752">
    <property type="component" value="Unassembled WGS sequence"/>
</dbReference>
<keyword evidence="5" id="KW-0418">Kinase</keyword>
<feature type="transmembrane region" description="Helical" evidence="3">
    <location>
        <begin position="21"/>
        <end position="38"/>
    </location>
</feature>
<dbReference type="SUPFAM" id="SSF55874">
    <property type="entry name" value="ATPase domain of HSP90 chaperone/DNA topoisomerase II/histidine kinase"/>
    <property type="match status" value="1"/>
</dbReference>
<dbReference type="PANTHER" id="PTHR34220">
    <property type="entry name" value="SENSOR HISTIDINE KINASE YPDA"/>
    <property type="match status" value="1"/>
</dbReference>
<keyword evidence="3" id="KW-1133">Transmembrane helix</keyword>
<dbReference type="EC" id="2.7.13.3" evidence="2"/>
<dbReference type="EMBL" id="JABBGG010000011">
    <property type="protein sequence ID" value="NML62864.1"/>
    <property type="molecule type" value="Genomic_DNA"/>
</dbReference>
<dbReference type="Gene3D" id="3.30.565.10">
    <property type="entry name" value="Histidine kinase-like ATPase, C-terminal domain"/>
    <property type="match status" value="1"/>
</dbReference>
<feature type="domain" description="Histidine kinase/HSP90-like ATPase" evidence="4">
    <location>
        <begin position="262"/>
        <end position="360"/>
    </location>
</feature>
<dbReference type="InterPro" id="IPR004358">
    <property type="entry name" value="Sig_transdc_His_kin-like_C"/>
</dbReference>
<keyword evidence="6" id="KW-1185">Reference proteome</keyword>
<accession>A0A848HNW1</accession>
<evidence type="ECO:0000256" key="3">
    <source>
        <dbReference type="SAM" id="Phobius"/>
    </source>
</evidence>
<protein>
    <recommendedName>
        <fullName evidence="2">histidine kinase</fullName>
        <ecNumber evidence="2">2.7.13.3</ecNumber>
    </recommendedName>
</protein>
<evidence type="ECO:0000259" key="4">
    <source>
        <dbReference type="SMART" id="SM00387"/>
    </source>
</evidence>
<dbReference type="InterPro" id="IPR050640">
    <property type="entry name" value="Bact_2-comp_sensor_kinase"/>
</dbReference>
<dbReference type="InterPro" id="IPR010559">
    <property type="entry name" value="Sig_transdc_His_kin_internal"/>
</dbReference>
<dbReference type="PANTHER" id="PTHR34220:SF9">
    <property type="entry name" value="SIGNAL TRANSDUCTION HISTIDINE KINASE INTERNAL REGION DOMAIN-CONTAINING PROTEIN"/>
    <property type="match status" value="1"/>
</dbReference>
<comment type="caution">
    <text evidence="5">The sequence shown here is derived from an EMBL/GenBank/DDBJ whole genome shotgun (WGS) entry which is preliminary data.</text>
</comment>
<dbReference type="InterPro" id="IPR036890">
    <property type="entry name" value="HATPase_C_sf"/>
</dbReference>
<proteinExistence type="predicted"/>
<dbReference type="GO" id="GO:0000155">
    <property type="term" value="F:phosphorelay sensor kinase activity"/>
    <property type="evidence" value="ECO:0007669"/>
    <property type="project" value="InterPro"/>
</dbReference>
<evidence type="ECO:0000313" key="5">
    <source>
        <dbReference type="EMBL" id="NML62864.1"/>
    </source>
</evidence>
<dbReference type="Pfam" id="PF06580">
    <property type="entry name" value="His_kinase"/>
    <property type="match status" value="1"/>
</dbReference>
<evidence type="ECO:0000256" key="1">
    <source>
        <dbReference type="ARBA" id="ARBA00000085"/>
    </source>
</evidence>
<dbReference type="InterPro" id="IPR003594">
    <property type="entry name" value="HATPase_dom"/>
</dbReference>
<reference evidence="5 6" key="1">
    <citation type="submission" date="2020-04" db="EMBL/GenBank/DDBJ databases">
        <title>Massilia sp. RP-1-19 isolated from soil.</title>
        <authorList>
            <person name="Dahal R.H."/>
        </authorList>
    </citation>
    <scope>NUCLEOTIDE SEQUENCE [LARGE SCALE GENOMIC DNA]</scope>
    <source>
        <strain evidence="5 6">RP-1-19</strain>
    </source>
</reference>
<evidence type="ECO:0000256" key="2">
    <source>
        <dbReference type="ARBA" id="ARBA00012438"/>
    </source>
</evidence>
<keyword evidence="3" id="KW-0472">Membrane</keyword>
<organism evidence="5 6">
    <name type="scientific">Massilia polaris</name>
    <dbReference type="NCBI Taxonomy" id="2728846"/>
    <lineage>
        <taxon>Bacteria</taxon>
        <taxon>Pseudomonadati</taxon>
        <taxon>Pseudomonadota</taxon>
        <taxon>Betaproteobacteria</taxon>
        <taxon>Burkholderiales</taxon>
        <taxon>Oxalobacteraceae</taxon>
        <taxon>Telluria group</taxon>
        <taxon>Massilia</taxon>
    </lineage>
</organism>
<dbReference type="RefSeq" id="WP_169468287.1">
    <property type="nucleotide sequence ID" value="NZ_JABBGG010000011.1"/>
</dbReference>
<sequence>MQMPPPPPTTGFPFRQLARDAGYAAVLNILCAVVITSITRRPENFFENVVYSMCIGMIVLVIADGARLAMWGAHKRPRWPVFFAILAVAVPFAQYAGIALGGLLLGRSVPSATETASKSMNSMLVFTLLAAGAAWLFFVSRDRIVRAEAALALETARAETINRQALQTQLRLLQAQIEPHMLFNTLANLQGLIALDPARAQTMLDQLILYLRATLTSSRSENTTLAHEFALLDAYLGLMSVRMGQRLGYTLDLPPALAGVKLPPMLLQPLVENAIVHGIEPDIDGGHVTVSAAAQDGMVALSIADTGRGLHATPGQAGTGLGVANTRERLAAVYGERASLSLTPNAPHGALARLTLPLQTP</sequence>
<feature type="transmembrane region" description="Helical" evidence="3">
    <location>
        <begin position="81"/>
        <end position="105"/>
    </location>
</feature>
<dbReference type="GO" id="GO:0016020">
    <property type="term" value="C:membrane"/>
    <property type="evidence" value="ECO:0007669"/>
    <property type="project" value="InterPro"/>
</dbReference>
<keyword evidence="3" id="KW-0812">Transmembrane</keyword>
<keyword evidence="5" id="KW-0808">Transferase</keyword>
<evidence type="ECO:0000313" key="6">
    <source>
        <dbReference type="Proteomes" id="UP000583752"/>
    </source>
</evidence>
<dbReference type="Pfam" id="PF02518">
    <property type="entry name" value="HATPase_c"/>
    <property type="match status" value="1"/>
</dbReference>
<dbReference type="AlphaFoldDB" id="A0A848HNW1"/>
<feature type="transmembrane region" description="Helical" evidence="3">
    <location>
        <begin position="120"/>
        <end position="139"/>
    </location>
</feature>